<dbReference type="Proteomes" id="UP000217257">
    <property type="component" value="Chromosome"/>
</dbReference>
<dbReference type="KEGG" id="cfus:CYFUS_005708"/>
<dbReference type="EMBL" id="CP022098">
    <property type="protein sequence ID" value="ATB40260.1"/>
    <property type="molecule type" value="Genomic_DNA"/>
</dbReference>
<proteinExistence type="predicted"/>
<gene>
    <name evidence="1" type="ORF">CYFUS_005708</name>
</gene>
<sequence>MIILELVKMPGRVVELSPPGAGRPSREVHAPIA</sequence>
<accession>A0A250J9M6</accession>
<reference evidence="1 2" key="1">
    <citation type="submission" date="2017-06" db="EMBL/GenBank/DDBJ databases">
        <title>Sequencing and comparative analysis of myxobacterial genomes.</title>
        <authorList>
            <person name="Rupp O."/>
            <person name="Goesmann A."/>
            <person name="Sogaard-Andersen L."/>
        </authorList>
    </citation>
    <scope>NUCLEOTIDE SEQUENCE [LARGE SCALE GENOMIC DNA]</scope>
    <source>
        <strain evidence="1 2">DSM 52655</strain>
    </source>
</reference>
<protein>
    <submittedName>
        <fullName evidence="1">Uncharacterized protein</fullName>
    </submittedName>
</protein>
<dbReference type="AlphaFoldDB" id="A0A250J9M6"/>
<name>A0A250J9M6_9BACT</name>
<organism evidence="1 2">
    <name type="scientific">Cystobacter fuscus</name>
    <dbReference type="NCBI Taxonomy" id="43"/>
    <lineage>
        <taxon>Bacteria</taxon>
        <taxon>Pseudomonadati</taxon>
        <taxon>Myxococcota</taxon>
        <taxon>Myxococcia</taxon>
        <taxon>Myxococcales</taxon>
        <taxon>Cystobacterineae</taxon>
        <taxon>Archangiaceae</taxon>
        <taxon>Cystobacter</taxon>
    </lineage>
</organism>
<evidence type="ECO:0000313" key="2">
    <source>
        <dbReference type="Proteomes" id="UP000217257"/>
    </source>
</evidence>
<evidence type="ECO:0000313" key="1">
    <source>
        <dbReference type="EMBL" id="ATB40260.1"/>
    </source>
</evidence>